<dbReference type="GO" id="GO:0016798">
    <property type="term" value="F:hydrolase activity, acting on glycosyl bonds"/>
    <property type="evidence" value="ECO:0007669"/>
    <property type="project" value="InterPro"/>
</dbReference>
<dbReference type="GO" id="GO:0016788">
    <property type="term" value="F:hydrolase activity, acting on ester bonds"/>
    <property type="evidence" value="ECO:0007669"/>
    <property type="project" value="UniProtKB-ARBA"/>
</dbReference>
<name>A0A1I0DNX3_THASX</name>
<evidence type="ECO:0000313" key="6">
    <source>
        <dbReference type="Proteomes" id="UP000199308"/>
    </source>
</evidence>
<evidence type="ECO:0000256" key="1">
    <source>
        <dbReference type="ARBA" id="ARBA00022801"/>
    </source>
</evidence>
<dbReference type="RefSeq" id="WP_093329070.1">
    <property type="nucleotide sequence ID" value="NZ_AP027363.1"/>
</dbReference>
<reference evidence="5 6" key="1">
    <citation type="submission" date="2016-10" db="EMBL/GenBank/DDBJ databases">
        <authorList>
            <person name="de Groot N.N."/>
        </authorList>
    </citation>
    <scope>NUCLEOTIDE SEQUENCE [LARGE SCALE GENOMIC DNA]</scope>
    <source>
        <strain evidence="5 6">DSM 19706</strain>
    </source>
</reference>
<dbReference type="SUPFAM" id="SSF49785">
    <property type="entry name" value="Galactose-binding domain-like"/>
    <property type="match status" value="1"/>
</dbReference>
<dbReference type="Pfam" id="PF17996">
    <property type="entry name" value="CE2_N"/>
    <property type="match status" value="1"/>
</dbReference>
<keyword evidence="6" id="KW-1185">Reference proteome</keyword>
<dbReference type="InterPro" id="IPR001087">
    <property type="entry name" value="GDSL"/>
</dbReference>
<evidence type="ECO:0000256" key="2">
    <source>
        <dbReference type="SAM" id="SignalP"/>
    </source>
</evidence>
<dbReference type="InterPro" id="IPR052762">
    <property type="entry name" value="PCW_deacetylase/CE"/>
</dbReference>
<accession>A0A1I0DNX3</accession>
<protein>
    <submittedName>
        <fullName evidence="5">GDSL-like Lipase/Acylhydrolase</fullName>
    </submittedName>
</protein>
<evidence type="ECO:0000259" key="4">
    <source>
        <dbReference type="Pfam" id="PF17996"/>
    </source>
</evidence>
<dbReference type="InterPro" id="IPR040794">
    <property type="entry name" value="CE2_N"/>
</dbReference>
<sequence length="514" mass="56570">MKKTYLQLVSAALLLGASFSSLGQTFSPASSEIRYTGRWNFDNPARPWVGWQGSTMTVKFTGSSLTLDLDTGDTYDYFQVIVDGVPQNAPIRINKGRKQVQIVSGLSTTEPHTVTFMKETFYGSNLTIYGLTIPNGQLHSLPARPNMRISFFGDSNMDGTSLYSEKDQVGNETLSKESGTYYGYPATVTRMLGAEMNLQAIGGATLTGNGDNTVANFIFSEDYYTQNSNYRDGFNPHVIVVNAGANDISSVKGKRKTNKMKNRFKQVVNSLRQVYGNSTHIVLHNGYGWDSEEPANYTHALAAEIGGNISAVHYPWMWEQWHGSMVEQAGQARLLAQHIANLNIGFNIVQDAEVFDGFGRNFNVANGSFEEQAKNGFNAFGWRYVADGVERIRNANQAADGEYYIALDAGEEVHQGTDATGDFERGATSGNQTYVVRAMIRAKNGNGTATISADYEGQGLYNRGDKETEVFAVEGQWKEYVATFTAPNGTWKTYISLGSNSGTVEFDNVRMSEN</sequence>
<keyword evidence="1 5" id="KW-0378">Hydrolase</keyword>
<dbReference type="PANTHER" id="PTHR37834">
    <property type="entry name" value="GDSL-LIKE LIPASE/ACYLHYDROLASE DOMAIN PROTEIN (AFU_ORTHOLOGUE AFUA_2G00620)"/>
    <property type="match status" value="1"/>
</dbReference>
<gene>
    <name evidence="5" type="ORF">SAMN05660429_01595</name>
</gene>
<dbReference type="SUPFAM" id="SSF52266">
    <property type="entry name" value="SGNH hydrolase"/>
    <property type="match status" value="1"/>
</dbReference>
<dbReference type="Gene3D" id="3.40.50.1110">
    <property type="entry name" value="SGNH hydrolase"/>
    <property type="match status" value="1"/>
</dbReference>
<dbReference type="AlphaFoldDB" id="A0A1I0DNX3"/>
<feature type="domain" description="Carbohydrate esterase 2 N-terminal" evidence="4">
    <location>
        <begin position="35"/>
        <end position="142"/>
    </location>
</feature>
<keyword evidence="2" id="KW-0732">Signal</keyword>
<dbReference type="PANTHER" id="PTHR37834:SF2">
    <property type="entry name" value="ESTERASE, SGNH HYDROLASE-TYPE"/>
    <property type="match status" value="1"/>
</dbReference>
<dbReference type="STRING" id="349064.SAMN05660429_01595"/>
<feature type="signal peptide" evidence="2">
    <location>
        <begin position="1"/>
        <end position="23"/>
    </location>
</feature>
<dbReference type="Proteomes" id="UP000199308">
    <property type="component" value="Unassembled WGS sequence"/>
</dbReference>
<dbReference type="Pfam" id="PF02018">
    <property type="entry name" value="CBM_4_9"/>
    <property type="match status" value="1"/>
</dbReference>
<dbReference type="Gene3D" id="2.60.120.260">
    <property type="entry name" value="Galactose-binding domain-like"/>
    <property type="match status" value="2"/>
</dbReference>
<dbReference type="OrthoDB" id="9801375at2"/>
<dbReference type="InterPro" id="IPR008979">
    <property type="entry name" value="Galactose-bd-like_sf"/>
</dbReference>
<dbReference type="InterPro" id="IPR003305">
    <property type="entry name" value="CenC_carb-bd"/>
</dbReference>
<dbReference type="InterPro" id="IPR036514">
    <property type="entry name" value="SGNH_hydro_sf"/>
</dbReference>
<dbReference type="EMBL" id="FOHK01000006">
    <property type="protein sequence ID" value="SET34050.1"/>
    <property type="molecule type" value="Genomic_DNA"/>
</dbReference>
<feature type="domain" description="CBM-cenC" evidence="3">
    <location>
        <begin position="364"/>
        <end position="493"/>
    </location>
</feature>
<organism evidence="5 6">
    <name type="scientific">Thalassotalea agarivorans</name>
    <name type="common">Thalassomonas agarivorans</name>
    <dbReference type="NCBI Taxonomy" id="349064"/>
    <lineage>
        <taxon>Bacteria</taxon>
        <taxon>Pseudomonadati</taxon>
        <taxon>Pseudomonadota</taxon>
        <taxon>Gammaproteobacteria</taxon>
        <taxon>Alteromonadales</taxon>
        <taxon>Colwelliaceae</taxon>
        <taxon>Thalassotalea</taxon>
    </lineage>
</organism>
<evidence type="ECO:0000313" key="5">
    <source>
        <dbReference type="EMBL" id="SET34050.1"/>
    </source>
</evidence>
<evidence type="ECO:0000259" key="3">
    <source>
        <dbReference type="Pfam" id="PF02018"/>
    </source>
</evidence>
<proteinExistence type="predicted"/>
<dbReference type="Pfam" id="PF00657">
    <property type="entry name" value="Lipase_GDSL"/>
    <property type="match status" value="1"/>
</dbReference>
<feature type="chain" id="PRO_5011520408" evidence="2">
    <location>
        <begin position="24"/>
        <end position="514"/>
    </location>
</feature>